<dbReference type="AlphaFoldDB" id="A0A934J2J2"/>
<keyword evidence="1" id="KW-0472">Membrane</keyword>
<evidence type="ECO:0000313" key="2">
    <source>
        <dbReference type="EMBL" id="MBJ3787063.1"/>
    </source>
</evidence>
<name>A0A934J2J2_9HYPH</name>
<gene>
    <name evidence="2" type="ORF">JEQ47_20260</name>
</gene>
<protein>
    <submittedName>
        <fullName evidence="2">Uncharacterized protein</fullName>
    </submittedName>
</protein>
<proteinExistence type="predicted"/>
<organism evidence="2 3">
    <name type="scientific">Devosia sediminis</name>
    <dbReference type="NCBI Taxonomy" id="2798801"/>
    <lineage>
        <taxon>Bacteria</taxon>
        <taxon>Pseudomonadati</taxon>
        <taxon>Pseudomonadota</taxon>
        <taxon>Alphaproteobacteria</taxon>
        <taxon>Hyphomicrobiales</taxon>
        <taxon>Devosiaceae</taxon>
        <taxon>Devosia</taxon>
    </lineage>
</organism>
<keyword evidence="3" id="KW-1185">Reference proteome</keyword>
<dbReference type="EMBL" id="JAEKMH010000010">
    <property type="protein sequence ID" value="MBJ3787063.1"/>
    <property type="molecule type" value="Genomic_DNA"/>
</dbReference>
<keyword evidence="1" id="KW-1133">Transmembrane helix</keyword>
<dbReference type="Proteomes" id="UP000602124">
    <property type="component" value="Unassembled WGS sequence"/>
</dbReference>
<accession>A0A934J2J2</accession>
<reference evidence="2" key="1">
    <citation type="submission" date="2020-12" db="EMBL/GenBank/DDBJ databases">
        <title>Devosia sp. MSA67 isolated from Mo River.</title>
        <authorList>
            <person name="Ma F."/>
            <person name="Zi Z."/>
        </authorList>
    </citation>
    <scope>NUCLEOTIDE SEQUENCE</scope>
    <source>
        <strain evidence="2">MSA67</strain>
    </source>
</reference>
<evidence type="ECO:0000313" key="3">
    <source>
        <dbReference type="Proteomes" id="UP000602124"/>
    </source>
</evidence>
<sequence>MLNALKTSLSELLHLSKDALHIHLGLAIYLIVFLTLSRGRRLWLPWATVLAFELVNEGVDIFHHGPSTAELGGSAKDIFNTMLWPTVILVGTYVLLRRAHRIDGAGGAESSEAGRQP</sequence>
<evidence type="ECO:0000256" key="1">
    <source>
        <dbReference type="SAM" id="Phobius"/>
    </source>
</evidence>
<feature type="transmembrane region" description="Helical" evidence="1">
    <location>
        <begin position="20"/>
        <end position="36"/>
    </location>
</feature>
<dbReference type="RefSeq" id="WP_198878241.1">
    <property type="nucleotide sequence ID" value="NZ_JAEKMH010000010.1"/>
</dbReference>
<comment type="caution">
    <text evidence="2">The sequence shown here is derived from an EMBL/GenBank/DDBJ whole genome shotgun (WGS) entry which is preliminary data.</text>
</comment>
<keyword evidence="1" id="KW-0812">Transmembrane</keyword>